<keyword evidence="2" id="KW-1185">Reference proteome</keyword>
<dbReference type="Proteomes" id="UP001562425">
    <property type="component" value="Unassembled WGS sequence"/>
</dbReference>
<dbReference type="AlphaFoldDB" id="A0ABD1CZS1"/>
<comment type="caution">
    <text evidence="1">The sequence shown here is derived from an EMBL/GenBank/DDBJ whole genome shotgun (WGS) entry which is preliminary data.</text>
</comment>
<protein>
    <submittedName>
        <fullName evidence="1">Uncharacterized protein</fullName>
    </submittedName>
</protein>
<sequence length="73" mass="8467">MDRFLNIGHCPGPGLCSVGQDLRVFERKTVSNRSIFDASFSQERLKLPELQAVVCLHRFQRWTLFLFSPGTRR</sequence>
<reference evidence="1 2" key="1">
    <citation type="submission" date="2024-05" db="EMBL/GenBank/DDBJ databases">
        <title>Culex pipiens pipiens assembly and annotation.</title>
        <authorList>
            <person name="Alout H."/>
            <person name="Durand T."/>
        </authorList>
    </citation>
    <scope>NUCLEOTIDE SEQUENCE [LARGE SCALE GENOMIC DNA]</scope>
    <source>
        <strain evidence="1">HA-2024</strain>
        <tissue evidence="1">Whole body</tissue>
    </source>
</reference>
<organism evidence="1 2">
    <name type="scientific">Culex pipiens pipiens</name>
    <name type="common">Northern house mosquito</name>
    <dbReference type="NCBI Taxonomy" id="38569"/>
    <lineage>
        <taxon>Eukaryota</taxon>
        <taxon>Metazoa</taxon>
        <taxon>Ecdysozoa</taxon>
        <taxon>Arthropoda</taxon>
        <taxon>Hexapoda</taxon>
        <taxon>Insecta</taxon>
        <taxon>Pterygota</taxon>
        <taxon>Neoptera</taxon>
        <taxon>Endopterygota</taxon>
        <taxon>Diptera</taxon>
        <taxon>Nematocera</taxon>
        <taxon>Culicoidea</taxon>
        <taxon>Culicidae</taxon>
        <taxon>Culicinae</taxon>
        <taxon>Culicini</taxon>
        <taxon>Culex</taxon>
        <taxon>Culex</taxon>
    </lineage>
</organism>
<evidence type="ECO:0000313" key="2">
    <source>
        <dbReference type="Proteomes" id="UP001562425"/>
    </source>
</evidence>
<gene>
    <name evidence="1" type="ORF">pipiens_001364</name>
</gene>
<proteinExistence type="predicted"/>
<dbReference type="EMBL" id="JBEHCU010008374">
    <property type="protein sequence ID" value="KAL1383993.1"/>
    <property type="molecule type" value="Genomic_DNA"/>
</dbReference>
<accession>A0ABD1CZS1</accession>
<name>A0ABD1CZS1_CULPP</name>
<evidence type="ECO:0000313" key="1">
    <source>
        <dbReference type="EMBL" id="KAL1383993.1"/>
    </source>
</evidence>